<dbReference type="Pfam" id="PF00892">
    <property type="entry name" value="EamA"/>
    <property type="match status" value="1"/>
</dbReference>
<feature type="domain" description="EamA" evidence="9">
    <location>
        <begin position="3"/>
        <end position="139"/>
    </location>
</feature>
<evidence type="ECO:0000313" key="10">
    <source>
        <dbReference type="EMBL" id="OBV39454.1"/>
    </source>
</evidence>
<feature type="transmembrane region" description="Helical" evidence="8">
    <location>
        <begin position="235"/>
        <end position="257"/>
    </location>
</feature>
<dbReference type="InterPro" id="IPR037185">
    <property type="entry name" value="EmrE-like"/>
</dbReference>
<dbReference type="PATRIC" id="fig|1747903.4.peg.3053"/>
<keyword evidence="7 8" id="KW-0472">Membrane</keyword>
<reference evidence="10 11" key="1">
    <citation type="submission" date="2016-04" db="EMBL/GenBank/DDBJ databases">
        <title>Draft genome sequence of Janthinobacterium psychrotolerans sp. nov., isolated from freshwater sediments in Denmark.</title>
        <authorList>
            <person name="Gong X."/>
            <person name="Skrivergaard S."/>
            <person name="Korsgaard B.S."/>
            <person name="Schreiber L."/>
            <person name="Marshall I.P."/>
            <person name="Finster K."/>
            <person name="Schramm A."/>
        </authorList>
    </citation>
    <scope>NUCLEOTIDE SEQUENCE [LARGE SCALE GENOMIC DNA]</scope>
    <source>
        <strain evidence="10 11">S3-2</strain>
    </source>
</reference>
<organism evidence="10 11">
    <name type="scientific">Janthinobacterium psychrotolerans</name>
    <dbReference type="NCBI Taxonomy" id="1747903"/>
    <lineage>
        <taxon>Bacteria</taxon>
        <taxon>Pseudomonadati</taxon>
        <taxon>Pseudomonadota</taxon>
        <taxon>Betaproteobacteria</taxon>
        <taxon>Burkholderiales</taxon>
        <taxon>Oxalobacteraceae</taxon>
        <taxon>Janthinobacterium</taxon>
    </lineage>
</organism>
<sequence>MNPGMLYASLAFLCWGLFPLYFHALEEVAPQEILAHRMVWSLLFLGIVLTIRRQWGWLRTLTSQPKVVAGFVASAFLLSANWFIYIWAVNNGHVVDASLGYFITPLLNVMLGFLLLHERLRRAQWLAIALAACGVAWLTWQAGQVPWIALLLAATFGGYGLLRKTAALGALEGLSFETMILFPLALAYMLWLTWHGQSGFVNTESGATRALLLASGPITAIPLLLFAAGARRLPLAVLGLLQYIAPTGQLLIGVWVFHESFTQERMLGFMVIWAALALYACEGLWVTRRARLSA</sequence>
<evidence type="ECO:0000256" key="4">
    <source>
        <dbReference type="ARBA" id="ARBA00022475"/>
    </source>
</evidence>
<dbReference type="PANTHER" id="PTHR22911">
    <property type="entry name" value="ACYL-MALONYL CONDENSING ENZYME-RELATED"/>
    <property type="match status" value="1"/>
</dbReference>
<keyword evidence="3" id="KW-0813">Transport</keyword>
<protein>
    <submittedName>
        <fullName evidence="10">Chloramphenicol-sensitive protein RarD</fullName>
    </submittedName>
</protein>
<name>A0A1A7C361_9BURK</name>
<dbReference type="EMBL" id="LOCQ01000053">
    <property type="protein sequence ID" value="OBV39454.1"/>
    <property type="molecule type" value="Genomic_DNA"/>
</dbReference>
<gene>
    <name evidence="10" type="ORF">ASR47_101043</name>
</gene>
<dbReference type="RefSeq" id="WP_065307804.1">
    <property type="nucleotide sequence ID" value="NZ_LOCQ01000053.1"/>
</dbReference>
<keyword evidence="11" id="KW-1185">Reference proteome</keyword>
<evidence type="ECO:0000313" key="11">
    <source>
        <dbReference type="Proteomes" id="UP000092713"/>
    </source>
</evidence>
<dbReference type="Proteomes" id="UP000092713">
    <property type="component" value="Unassembled WGS sequence"/>
</dbReference>
<evidence type="ECO:0000256" key="5">
    <source>
        <dbReference type="ARBA" id="ARBA00022692"/>
    </source>
</evidence>
<feature type="transmembrane region" description="Helical" evidence="8">
    <location>
        <begin position="67"/>
        <end position="87"/>
    </location>
</feature>
<proteinExistence type="inferred from homology"/>
<feature type="transmembrane region" description="Helical" evidence="8">
    <location>
        <begin position="99"/>
        <end position="116"/>
    </location>
</feature>
<feature type="transmembrane region" description="Helical" evidence="8">
    <location>
        <begin position="206"/>
        <end position="228"/>
    </location>
</feature>
<evidence type="ECO:0000256" key="8">
    <source>
        <dbReference type="SAM" id="Phobius"/>
    </source>
</evidence>
<dbReference type="InterPro" id="IPR000620">
    <property type="entry name" value="EamA_dom"/>
</dbReference>
<evidence type="ECO:0000256" key="1">
    <source>
        <dbReference type="ARBA" id="ARBA00004651"/>
    </source>
</evidence>
<dbReference type="OrthoDB" id="369870at2"/>
<comment type="subcellular location">
    <subcellularLocation>
        <location evidence="1">Cell membrane</location>
        <topology evidence="1">Multi-pass membrane protein</topology>
    </subcellularLocation>
</comment>
<dbReference type="AlphaFoldDB" id="A0A1A7C361"/>
<dbReference type="PANTHER" id="PTHR22911:SF137">
    <property type="entry name" value="SOLUTE CARRIER FAMILY 35 MEMBER G2-RELATED"/>
    <property type="match status" value="1"/>
</dbReference>
<evidence type="ECO:0000256" key="6">
    <source>
        <dbReference type="ARBA" id="ARBA00022989"/>
    </source>
</evidence>
<dbReference type="NCBIfam" id="TIGR00688">
    <property type="entry name" value="rarD"/>
    <property type="match status" value="1"/>
</dbReference>
<comment type="similarity">
    <text evidence="2">Belongs to the EamA transporter family.</text>
</comment>
<dbReference type="InterPro" id="IPR004626">
    <property type="entry name" value="RarD"/>
</dbReference>
<comment type="caution">
    <text evidence="10">The sequence shown here is derived from an EMBL/GenBank/DDBJ whole genome shotgun (WGS) entry which is preliminary data.</text>
</comment>
<feature type="transmembrane region" description="Helical" evidence="8">
    <location>
        <begin position="269"/>
        <end position="287"/>
    </location>
</feature>
<dbReference type="GO" id="GO:0005886">
    <property type="term" value="C:plasma membrane"/>
    <property type="evidence" value="ECO:0007669"/>
    <property type="project" value="UniProtKB-SubCell"/>
</dbReference>
<evidence type="ECO:0000256" key="2">
    <source>
        <dbReference type="ARBA" id="ARBA00007362"/>
    </source>
</evidence>
<keyword evidence="6 8" id="KW-1133">Transmembrane helix</keyword>
<evidence type="ECO:0000259" key="9">
    <source>
        <dbReference type="Pfam" id="PF00892"/>
    </source>
</evidence>
<dbReference type="STRING" id="1747903.ASR47_101043"/>
<accession>A0A1A7C361</accession>
<feature type="transmembrane region" description="Helical" evidence="8">
    <location>
        <begin position="174"/>
        <end position="194"/>
    </location>
</feature>
<feature type="transmembrane region" description="Helical" evidence="8">
    <location>
        <begin position="123"/>
        <end position="140"/>
    </location>
</feature>
<keyword evidence="5 8" id="KW-0812">Transmembrane</keyword>
<feature type="transmembrane region" description="Helical" evidence="8">
    <location>
        <begin position="34"/>
        <end position="55"/>
    </location>
</feature>
<dbReference type="SUPFAM" id="SSF103481">
    <property type="entry name" value="Multidrug resistance efflux transporter EmrE"/>
    <property type="match status" value="2"/>
</dbReference>
<keyword evidence="4" id="KW-1003">Cell membrane</keyword>
<feature type="transmembrane region" description="Helical" evidence="8">
    <location>
        <begin position="146"/>
        <end position="162"/>
    </location>
</feature>
<evidence type="ECO:0000256" key="3">
    <source>
        <dbReference type="ARBA" id="ARBA00022448"/>
    </source>
</evidence>
<evidence type="ECO:0000256" key="7">
    <source>
        <dbReference type="ARBA" id="ARBA00023136"/>
    </source>
</evidence>